<dbReference type="InterPro" id="IPR016024">
    <property type="entry name" value="ARM-type_fold"/>
</dbReference>
<dbReference type="InterPro" id="IPR019451">
    <property type="entry name" value="Rtp1_C1"/>
</dbReference>
<comment type="caution">
    <text evidence="5">The sequence shown here is derived from an EMBL/GenBank/DDBJ whole genome shotgun (WGS) entry which is preliminary data.</text>
</comment>
<proteinExistence type="inferred from homology"/>
<dbReference type="GO" id="GO:0009306">
    <property type="term" value="P:protein secretion"/>
    <property type="evidence" value="ECO:0007669"/>
    <property type="project" value="TreeGrafter"/>
</dbReference>
<accession>A0A507AZH3</accession>
<dbReference type="InterPro" id="IPR039600">
    <property type="entry name" value="TANGO6/Rtp1"/>
</dbReference>
<dbReference type="RefSeq" id="XP_030993555.1">
    <property type="nucleotide sequence ID" value="XM_031142075.1"/>
</dbReference>
<evidence type="ECO:0000259" key="3">
    <source>
        <dbReference type="Pfam" id="PF10304"/>
    </source>
</evidence>
<dbReference type="PANTHER" id="PTHR20959">
    <property type="entry name" value="TRANSPORT AND GOLGI ORGANIZATION PROTEIN 6 FAMILY MEMBER"/>
    <property type="match status" value="1"/>
</dbReference>
<dbReference type="InterPro" id="IPR019414">
    <property type="entry name" value="Rtp1_C2"/>
</dbReference>
<feature type="domain" description="RNA polymerase II assembly factor Rtp1 C-terminal" evidence="4">
    <location>
        <begin position="547"/>
        <end position="648"/>
    </location>
</feature>
<feature type="domain" description="RNA polymerase II assembly factor Rtp1 C-terminal" evidence="3">
    <location>
        <begin position="812"/>
        <end position="844"/>
    </location>
</feature>
<dbReference type="Proteomes" id="UP000319257">
    <property type="component" value="Unassembled WGS sequence"/>
</dbReference>
<dbReference type="EMBL" id="SKBQ01000045">
    <property type="protein sequence ID" value="TPX11844.1"/>
    <property type="molecule type" value="Genomic_DNA"/>
</dbReference>
<dbReference type="Pfam" id="PF10363">
    <property type="entry name" value="RTP1_C1"/>
    <property type="match status" value="1"/>
</dbReference>
<gene>
    <name evidence="5" type="ORF">E0L32_007342</name>
</gene>
<reference evidence="5 6" key="1">
    <citation type="submission" date="2019-06" db="EMBL/GenBank/DDBJ databases">
        <title>Draft genome sequence of the filamentous fungus Phialemoniopsis curvata isolated from diesel fuel.</title>
        <authorList>
            <person name="Varaljay V.A."/>
            <person name="Lyon W.J."/>
            <person name="Crouch A.L."/>
            <person name="Drake C.E."/>
            <person name="Hollomon J.M."/>
            <person name="Nadeau L.J."/>
            <person name="Nunn H.S."/>
            <person name="Stevenson B.S."/>
            <person name="Bojanowski C.L."/>
            <person name="Crookes-Goodson W.J."/>
        </authorList>
    </citation>
    <scope>NUCLEOTIDE SEQUENCE [LARGE SCALE GENOMIC DNA]</scope>
    <source>
        <strain evidence="5 6">D216</strain>
    </source>
</reference>
<evidence type="ECO:0008006" key="7">
    <source>
        <dbReference type="Google" id="ProtNLM"/>
    </source>
</evidence>
<evidence type="ECO:0000313" key="6">
    <source>
        <dbReference type="Proteomes" id="UP000319257"/>
    </source>
</evidence>
<dbReference type="STRING" id="1093900.A0A507AZH3"/>
<organism evidence="5 6">
    <name type="scientific">Thyridium curvatum</name>
    <dbReference type="NCBI Taxonomy" id="1093900"/>
    <lineage>
        <taxon>Eukaryota</taxon>
        <taxon>Fungi</taxon>
        <taxon>Dikarya</taxon>
        <taxon>Ascomycota</taxon>
        <taxon>Pezizomycotina</taxon>
        <taxon>Sordariomycetes</taxon>
        <taxon>Sordariomycetidae</taxon>
        <taxon>Thyridiales</taxon>
        <taxon>Thyridiaceae</taxon>
        <taxon>Thyridium</taxon>
    </lineage>
</organism>
<dbReference type="InParanoid" id="A0A507AZH3"/>
<comment type="similarity">
    <text evidence="1">Belongs to the Tango6 family.</text>
</comment>
<dbReference type="SUPFAM" id="SSF48371">
    <property type="entry name" value="ARM repeat"/>
    <property type="match status" value="1"/>
</dbReference>
<feature type="coiled-coil region" evidence="2">
    <location>
        <begin position="677"/>
        <end position="704"/>
    </location>
</feature>
<dbReference type="Pfam" id="PF10304">
    <property type="entry name" value="RTP1_C2"/>
    <property type="match status" value="1"/>
</dbReference>
<name>A0A507AZH3_9PEZI</name>
<sequence>MEAEANTQDSRPALLDTLTKLGTAAFDPHADPTAQKEARDAFENCIQRSPTVHLIPALNTLIQPGRAPDWLRSKFMTVLTLIPLRPDGVRATLEFVFSVHPSSTASLREMAQPQKQGANITQEALTMAARLLASPPSAETPDTWFAGIAPQLLQLLDGYDGLEMTKVASYVIGFGILGRKKFGAPGTAGWAAFASPLLDAISPTLQGKTLETAAGIIDLTRDAVLVSSSELSAALRRLQSLIISHPNPGLTRRLLSPVLLCLWSISSWPGAVGSLEEDYCLPARNMLKIYLRIDTSPANILRIISNLLYNGESDRDGLAWRFTTTKDDELETLRSRLGADQQHLDESTLAQVAHKSATLVELLESISADEDLSTMFLDLLRHWLQPSKTNAKNEILFRAGDSSETSSTDLLLRAKEGSVLQKMMEKYPEKLVKRPDQLLILVSEVLQQAEADGSVALALSLLNLVVTVPGFQRRNIKPDVLEAIESSLERIINSRDEEVGTTARNLSLLLKYRDELDDPAETTTAPTDRQIEDRKTYNLALSYITQSDSPPPVRSEGINLIQGLVQAGSPILDVPAVLVLMSSLLEENEDYINLRVIKVFTQLAHKHPKSTTSEILERYVDSHEKATVDTRLRFGEALVQVIERLGETFTGETAQQVGEALLFIAGRRSHRAKTAAKQAREAKLRELKKDRDEAVEDEEDEEITAEEKARQEILKSIVEGWQSKRGSEDVRIRASALSIFAVGIHTNIAGVGSHLVSAAIDLCLGILSMEKEVESGILRRSAIIVILEFVQALAAAKEAQKRIGFGLTDQSREDILRILRYVFDTDNDGLVRQHAADVIESLENWQMSQIMGQLEPSGPAISQLAGLAINPVTTISAEGNRPRIEEIE</sequence>
<evidence type="ECO:0000259" key="4">
    <source>
        <dbReference type="Pfam" id="PF10363"/>
    </source>
</evidence>
<dbReference type="GeneID" id="41974789"/>
<dbReference type="PANTHER" id="PTHR20959:SF1">
    <property type="entry name" value="TRANSPORT AND GOLGI ORGANIZATION PROTEIN 6 HOMOLOG"/>
    <property type="match status" value="1"/>
</dbReference>
<evidence type="ECO:0000256" key="2">
    <source>
        <dbReference type="SAM" id="Coils"/>
    </source>
</evidence>
<dbReference type="AlphaFoldDB" id="A0A507AZH3"/>
<keyword evidence="2" id="KW-0175">Coiled coil</keyword>
<evidence type="ECO:0000256" key="1">
    <source>
        <dbReference type="ARBA" id="ARBA00005724"/>
    </source>
</evidence>
<keyword evidence="6" id="KW-1185">Reference proteome</keyword>
<protein>
    <recommendedName>
        <fullName evidence="7">Protein required for cell viability</fullName>
    </recommendedName>
</protein>
<dbReference type="OrthoDB" id="39591at2759"/>
<evidence type="ECO:0000313" key="5">
    <source>
        <dbReference type="EMBL" id="TPX11844.1"/>
    </source>
</evidence>